<name>A0ACC6PEV6_9BACL</name>
<dbReference type="EMBL" id="JBBKAR010000043">
    <property type="protein sequence ID" value="MEJ8305490.1"/>
    <property type="molecule type" value="Genomic_DNA"/>
</dbReference>
<protein>
    <submittedName>
        <fullName evidence="1">Uncharacterized protein</fullName>
    </submittedName>
</protein>
<keyword evidence="2" id="KW-1185">Reference proteome</keyword>
<organism evidence="1 2">
    <name type="scientific">Saccharibacillus sacchari</name>
    <dbReference type="NCBI Taxonomy" id="456493"/>
    <lineage>
        <taxon>Bacteria</taxon>
        <taxon>Bacillati</taxon>
        <taxon>Bacillota</taxon>
        <taxon>Bacilli</taxon>
        <taxon>Bacillales</taxon>
        <taxon>Paenibacillaceae</taxon>
        <taxon>Saccharibacillus</taxon>
    </lineage>
</organism>
<proteinExistence type="predicted"/>
<evidence type="ECO:0000313" key="2">
    <source>
        <dbReference type="Proteomes" id="UP001380953"/>
    </source>
</evidence>
<accession>A0ACC6PEV6</accession>
<comment type="caution">
    <text evidence="1">The sequence shown here is derived from an EMBL/GenBank/DDBJ whole genome shotgun (WGS) entry which is preliminary data.</text>
</comment>
<reference evidence="1" key="1">
    <citation type="submission" date="2024-03" db="EMBL/GenBank/DDBJ databases">
        <title>Whole genome sequecning of epiphytes from Marcgravia umbellata leaves.</title>
        <authorList>
            <person name="Kumar G."/>
            <person name="Savka M.A."/>
        </authorList>
    </citation>
    <scope>NUCLEOTIDE SEQUENCE</scope>
    <source>
        <strain evidence="1">RIT_BL5</strain>
    </source>
</reference>
<dbReference type="Proteomes" id="UP001380953">
    <property type="component" value="Unassembled WGS sequence"/>
</dbReference>
<sequence length="301" mass="34871">MKPIEIPVRSTLQAFLRESEQIRMRRQQAIANPSHPSFKRFTQQELNDEACPTYKNWLIGRSARLPDRNTVLEIAAYLECDGEERNTLLLAADYIPEYEPLTGPKLEQALEVAHSLMDTLSVPALIATDDLRIKGFNESFIRLFDLSADLFTQQEVTMADLHFNPQLPVRGRSVFDAESFTLWEAHIQSEVHAWKQDPLLSRYGGHWIDRHRKYTEFNRYWSENKTQPPVESMGSKLWLANMEGDQELTRIRYRNVRMDTGTRYGLKVVAFLSVDDPARRVFERLAGSAAIHEKKSFPCVR</sequence>
<evidence type="ECO:0000313" key="1">
    <source>
        <dbReference type="EMBL" id="MEJ8305490.1"/>
    </source>
</evidence>
<gene>
    <name evidence="1" type="ORF">WKI47_16395</name>
</gene>